<evidence type="ECO:0000313" key="1">
    <source>
        <dbReference type="EMBL" id="ADH62296.1"/>
    </source>
</evidence>
<sequence>MLFLFFLPAFAQTLVEVTTAAAISSSLDASVRLPTGSYRAGKGSELILARMPDAAKFNLEVFAAKGVAARLQPAFIQQVLTNFAAAGYLLEGQQERSLNGEVQTRYNLSDASGKPAVLFVVRKGDELVYAFGKAK</sequence>
<name>D7BI22_ALLS1</name>
<gene>
    <name evidence="1" type="ordered locus">Mesil_0355</name>
</gene>
<dbReference type="AlphaFoldDB" id="D7BI22"/>
<dbReference type="eggNOG" id="ENOG5032ZR2">
    <property type="taxonomic scope" value="Bacteria"/>
</dbReference>
<dbReference type="EMBL" id="CP002042">
    <property type="protein sequence ID" value="ADH62296.1"/>
    <property type="molecule type" value="Genomic_DNA"/>
</dbReference>
<accession>D7BI22</accession>
<protein>
    <submittedName>
        <fullName evidence="1">Uncharacterized protein</fullName>
    </submittedName>
</protein>
<dbReference type="Proteomes" id="UP000001916">
    <property type="component" value="Chromosome"/>
</dbReference>
<organism evidence="1 2">
    <name type="scientific">Allomeiothermus silvanus (strain ATCC 700542 / DSM 9946 / NBRC 106475 / NCIMB 13440 / VI-R2)</name>
    <name type="common">Thermus silvanus</name>
    <dbReference type="NCBI Taxonomy" id="526227"/>
    <lineage>
        <taxon>Bacteria</taxon>
        <taxon>Thermotogati</taxon>
        <taxon>Deinococcota</taxon>
        <taxon>Deinococci</taxon>
        <taxon>Thermales</taxon>
        <taxon>Thermaceae</taxon>
        <taxon>Allomeiothermus</taxon>
    </lineage>
</organism>
<evidence type="ECO:0000313" key="2">
    <source>
        <dbReference type="Proteomes" id="UP000001916"/>
    </source>
</evidence>
<dbReference type="KEGG" id="msv:Mesil_0355"/>
<dbReference type="STRING" id="526227.Mesil_0355"/>
<proteinExistence type="predicted"/>
<reference evidence="1 2" key="1">
    <citation type="journal article" date="2010" name="Stand. Genomic Sci.">
        <title>Complete genome sequence of Meiothermus silvanus type strain (VI-R2).</title>
        <authorList>
            <person name="Sikorski J."/>
            <person name="Tindall B.J."/>
            <person name="Lowry S."/>
            <person name="Lucas S."/>
            <person name="Nolan M."/>
            <person name="Copeland A."/>
            <person name="Glavina Del Rio T."/>
            <person name="Tice H."/>
            <person name="Cheng J.F."/>
            <person name="Han C."/>
            <person name="Pitluck S."/>
            <person name="Liolios K."/>
            <person name="Ivanova N."/>
            <person name="Mavromatis K."/>
            <person name="Mikhailova N."/>
            <person name="Pati A."/>
            <person name="Goodwin L."/>
            <person name="Chen A."/>
            <person name="Palaniappan K."/>
            <person name="Land M."/>
            <person name="Hauser L."/>
            <person name="Chang Y.J."/>
            <person name="Jeffries C.D."/>
            <person name="Rohde M."/>
            <person name="Goker M."/>
            <person name="Woyke T."/>
            <person name="Bristow J."/>
            <person name="Eisen J.A."/>
            <person name="Markowitz V."/>
            <person name="Hugenholtz P."/>
            <person name="Kyrpides N.C."/>
            <person name="Klenk H.P."/>
            <person name="Lapidus A."/>
        </authorList>
    </citation>
    <scope>NUCLEOTIDE SEQUENCE [LARGE SCALE GENOMIC DNA]</scope>
    <source>
        <strain evidence="2">ATCC 700542 / DSM 9946 / VI-R2</strain>
    </source>
</reference>
<dbReference type="HOGENOM" id="CLU_1805266_0_0_0"/>
<keyword evidence="2" id="KW-1185">Reference proteome</keyword>